<name>A0A937F7S0_9BACT</name>
<dbReference type="RefSeq" id="WP_202244398.1">
    <property type="nucleotide sequence ID" value="NZ_JAESIY010000005.1"/>
</dbReference>
<evidence type="ECO:0000313" key="1">
    <source>
        <dbReference type="EMBL" id="MBL3656611.1"/>
    </source>
</evidence>
<evidence type="ECO:0000313" key="2">
    <source>
        <dbReference type="Proteomes" id="UP000659388"/>
    </source>
</evidence>
<sequence>MSKEKSDVLFLLIKSLKKSEKRYFKVFVNSENDNSAKKYVRLFDLIDHQKHFDDNELLKKDPDLNPAQLSNLKSHLYKKILQSIRQYNQSSVIDIQIREMIDYAQILFNRSLYDQCASILKKAKKQALKTGNLELQLEILKWEKNVINQTVGQGNQLRVNRIIEEVQDTNNRINNINIFTNLSAKLNALYLKIGFIRNESDFEQLREMFNSSMPSYDEKKLSLDEKLNLYNLYVGYYFFIQDIESGYLYARKCADLFDEHKQIRTSKIEAYIRALNNLLIAQYKQFRYYEFVQTSRQLREIRQFPKNVMNENIRLRLIKYTYVHEFNRFFMLGDFDIGVALMKKIQTGLEHFTSLLDNHSKLIMYYKTSCLYFGNGDYNEAIFYLNRILNSENVDIREDVHSFARILNLISHYELGNVDVIDYYIRSTYRFLLKKDDLHNFQKYILNFLKKLSYQFKESQLIPEFIKLRSQLLSLKNNPYEKRAFVYFDIIEWLESKIQQKPVAAVIKEKAMAILKEQRNEPYNEKSLD</sequence>
<protein>
    <recommendedName>
        <fullName evidence="3">Tetratricopeptide repeat protein</fullName>
    </recommendedName>
</protein>
<comment type="caution">
    <text evidence="1">The sequence shown here is derived from an EMBL/GenBank/DDBJ whole genome shotgun (WGS) entry which is preliminary data.</text>
</comment>
<dbReference type="Proteomes" id="UP000659388">
    <property type="component" value="Unassembled WGS sequence"/>
</dbReference>
<dbReference type="AlphaFoldDB" id="A0A937F7S0"/>
<accession>A0A937F7S0</accession>
<dbReference type="InterPro" id="IPR011990">
    <property type="entry name" value="TPR-like_helical_dom_sf"/>
</dbReference>
<reference evidence="1" key="1">
    <citation type="submission" date="2021-01" db="EMBL/GenBank/DDBJ databases">
        <title>Fulvivirga kasyanovii gen. nov., sp nov., a novel member of the phylum Bacteroidetes isolated from seawater in a mussel farm.</title>
        <authorList>
            <person name="Zhao L.-H."/>
            <person name="Wang Z.-J."/>
        </authorList>
    </citation>
    <scope>NUCLEOTIDE SEQUENCE</scope>
    <source>
        <strain evidence="1">2943</strain>
    </source>
</reference>
<organism evidence="1 2">
    <name type="scientific">Fulvivirga sediminis</name>
    <dbReference type="NCBI Taxonomy" id="2803949"/>
    <lineage>
        <taxon>Bacteria</taxon>
        <taxon>Pseudomonadati</taxon>
        <taxon>Bacteroidota</taxon>
        <taxon>Cytophagia</taxon>
        <taxon>Cytophagales</taxon>
        <taxon>Fulvivirgaceae</taxon>
        <taxon>Fulvivirga</taxon>
    </lineage>
</organism>
<gene>
    <name evidence="1" type="ORF">JL102_10740</name>
</gene>
<keyword evidence="2" id="KW-1185">Reference proteome</keyword>
<dbReference type="SUPFAM" id="SSF48452">
    <property type="entry name" value="TPR-like"/>
    <property type="match status" value="1"/>
</dbReference>
<evidence type="ECO:0008006" key="3">
    <source>
        <dbReference type="Google" id="ProtNLM"/>
    </source>
</evidence>
<proteinExistence type="predicted"/>
<dbReference type="EMBL" id="JAESIY010000005">
    <property type="protein sequence ID" value="MBL3656611.1"/>
    <property type="molecule type" value="Genomic_DNA"/>
</dbReference>